<dbReference type="Proteomes" id="UP000327044">
    <property type="component" value="Unassembled WGS sequence"/>
</dbReference>
<dbReference type="PANTHER" id="PTHR31912">
    <property type="entry name" value="IP13529P"/>
    <property type="match status" value="1"/>
</dbReference>
<dbReference type="InParanoid" id="A0A5N4ATR5"/>
<comment type="caution">
    <text evidence="2">The sequence shown here is derived from an EMBL/GenBank/DDBJ whole genome shotgun (WGS) entry which is preliminary data.</text>
</comment>
<gene>
    <name evidence="2" type="ORF">PPYR_06473</name>
</gene>
<dbReference type="PANTHER" id="PTHR31912:SF34">
    <property type="entry name" value="NOTOCHORD-RELATED PROTEIN"/>
    <property type="match status" value="1"/>
</dbReference>
<accession>A0A5N4ATR5</accession>
<name>A0A5N4ATR5_PHOPY</name>
<dbReference type="EMBL" id="VVIM01000004">
    <property type="protein sequence ID" value="KAB0800734.1"/>
    <property type="molecule type" value="Genomic_DNA"/>
</dbReference>
<evidence type="ECO:0000313" key="2">
    <source>
        <dbReference type="EMBL" id="KAB0800734.1"/>
    </source>
</evidence>
<keyword evidence="3" id="KW-1185">Reference proteome</keyword>
<feature type="region of interest" description="Disordered" evidence="1">
    <location>
        <begin position="65"/>
        <end position="92"/>
    </location>
</feature>
<organism evidence="2 3">
    <name type="scientific">Photinus pyralis</name>
    <name type="common">Common eastern firefly</name>
    <name type="synonym">Lampyris pyralis</name>
    <dbReference type="NCBI Taxonomy" id="7054"/>
    <lineage>
        <taxon>Eukaryota</taxon>
        <taxon>Metazoa</taxon>
        <taxon>Ecdysozoa</taxon>
        <taxon>Arthropoda</taxon>
        <taxon>Hexapoda</taxon>
        <taxon>Insecta</taxon>
        <taxon>Pterygota</taxon>
        <taxon>Neoptera</taxon>
        <taxon>Endopterygota</taxon>
        <taxon>Coleoptera</taxon>
        <taxon>Polyphaga</taxon>
        <taxon>Elateriformia</taxon>
        <taxon>Elateroidea</taxon>
        <taxon>Lampyridae</taxon>
        <taxon>Lampyrinae</taxon>
        <taxon>Photinus</taxon>
    </lineage>
</organism>
<reference evidence="2 3" key="1">
    <citation type="journal article" date="2018" name="Elife">
        <title>Firefly genomes illuminate parallel origins of bioluminescence in beetles.</title>
        <authorList>
            <person name="Fallon T.R."/>
            <person name="Lower S.E."/>
            <person name="Chang C.H."/>
            <person name="Bessho-Uehara M."/>
            <person name="Martin G.J."/>
            <person name="Bewick A.J."/>
            <person name="Behringer M."/>
            <person name="Debat H.J."/>
            <person name="Wong I."/>
            <person name="Day J.C."/>
            <person name="Suvorov A."/>
            <person name="Silva C.J."/>
            <person name="Stanger-Hall K.F."/>
            <person name="Hall D.W."/>
            <person name="Schmitz R.J."/>
            <person name="Nelson D.R."/>
            <person name="Lewis S.M."/>
            <person name="Shigenobu S."/>
            <person name="Bybee S.M."/>
            <person name="Larracuente A.M."/>
            <person name="Oba Y."/>
            <person name="Weng J.K."/>
        </authorList>
    </citation>
    <scope>NUCLEOTIDE SEQUENCE [LARGE SCALE GENOMIC DNA]</scope>
    <source>
        <strain evidence="2">1611_PpyrPB1</strain>
        <tissue evidence="2">Whole body</tissue>
    </source>
</reference>
<evidence type="ECO:0000313" key="3">
    <source>
        <dbReference type="Proteomes" id="UP000327044"/>
    </source>
</evidence>
<sequence>MEEFLVKNNLHHLLPSFTEQNVTEIEFLPLLTDVQIGSLIPRIGDQIRFRKGLLQLQSPSVNENNKRVADEEIEHSPSVSPKRFHSTEQENIPQSENIGTPEVFWVVNTPSTASASTITNLSNEDCGLNSSFISTISVDDCTFVLKDILQNDAIGQTLLKKFEHLHTFSNKDRNVICEIIITHFLNKGKRLNNESLSFIADKIVELFSTEKKATYYVDPIPKKHSSLNKPIVARGKLVDKHRNKLTALRRAQEFTELHPPQTGVNQQSIEISEGQKDSKIWLQLNSEPLHEVIQHWEKSFQLRRKDHSDQSVTQFFDQWPILKNQIAVELILRDFDSIIDSYTQLNFDEFFENILEKRRKHFSASDTALLDLLNGENLTTDSQNAVKLSLLPLLVPPKGRTRVKGKGHWKPSTAECKNGLFIHAYTPGDIERCKSTKIDAMYAMGLTVHPYILLVGPALTNITSSYVVINNFMYKTLSVNEAIDVCFKSFHVLDVKYPFECQHIWYLLQFCSYRIKTASDIKIPFIQDLLHLASFRKHINNTHFHPITNETRGAIPLQLLNLPQSSGTNPDSQSEAPVAHCNDDDKFNSDTLSDNPLINEIVALIGRLYSMSSLPRSIVQLVVESVTELMRNLSTYLKSIMEQLELTSQHVLAISNVFSDLLNVLEELGSEYLRFKYFTNLNTYIKPETFIIGEQPSLQKLRSRNDISNSTAMTFKKIEGQIIPLRKIFKLFLELPNIFQTIMSYMQKEMSLPPHLLSSVFQGQIWRNLVQKYPNDKIILPLLIYFDDFECCNPLGSKAGVYKIGATYVSLACIPPELATLLENILVCCLFYSSDRTAFGNKKIFSKLMDELIFLETQGITINFNTKKINVYFTVVTVLGDNLGLNSILGFTESFQANNFCRICKSTKAESKTQFVEDPSQIRTEENYLQDVETLSAGIKEPCIFNQLPNFSVARNTSCDIMHDILEGILRYEMAYLIDHLLTKKYFTLDNLNNRICYFNFAAVDIGNPLYLIMSASQMLGFFSYFGILIADLVPEKDSCWELYTILYQIIDILLSRIISKQTIEYLEILIVEHHRLYCELFDQTLKPKHHFMIHYPTVILNLGPLRHIWSMRYEAFHKVLKSTANSVTSRKNILLTLATKQQLRLSYRFLSRQGFNDNITCGNFEDLASLKDFFILKQLLEKNQIEIDNLFHTSWLKVNSFEYKLGYASQINNDEETDLPSDLPQFGTIKYILGNKMQNIFFLIIQPLHLIGLNTHIGGYEVLDSMSTHDSINLIVMPIDRLLNHLCHNIHTMANGTKVICALQ</sequence>
<proteinExistence type="predicted"/>
<evidence type="ECO:0000256" key="1">
    <source>
        <dbReference type="SAM" id="MobiDB-lite"/>
    </source>
</evidence>
<protein>
    <submittedName>
        <fullName evidence="2">Uncharacterized protein</fullName>
    </submittedName>
</protein>